<accession>A0A1D3K8C4</accession>
<organism evidence="1 2">
    <name type="scientific">Pseudomonas veronii 1YdBTEX2</name>
    <dbReference type="NCBI Taxonomy" id="1295141"/>
    <lineage>
        <taxon>Bacteria</taxon>
        <taxon>Pseudomonadati</taxon>
        <taxon>Pseudomonadota</taxon>
        <taxon>Gammaproteobacteria</taxon>
        <taxon>Pseudomonadales</taxon>
        <taxon>Pseudomonadaceae</taxon>
        <taxon>Pseudomonas</taxon>
    </lineage>
</organism>
<proteinExistence type="predicted"/>
<reference evidence="2" key="1">
    <citation type="submission" date="2016-07" db="EMBL/GenBank/DDBJ databases">
        <authorList>
            <person name="Florea S."/>
            <person name="Webb J.S."/>
            <person name="Jaromczyk J."/>
            <person name="Schardl C.L."/>
        </authorList>
    </citation>
    <scope>NUCLEOTIDE SEQUENCE [LARGE SCALE GENOMIC DNA]</scope>
    <source>
        <strain evidence="2">1YdBTEX2</strain>
    </source>
</reference>
<evidence type="ECO:0000313" key="1">
    <source>
        <dbReference type="EMBL" id="SBW84431.1"/>
    </source>
</evidence>
<dbReference type="Proteomes" id="UP000245431">
    <property type="component" value="Chromosome PVE_r2"/>
</dbReference>
<sequence length="117" mass="12688">MRNHHPPFAKHAPHIQAALERAKQENADGVISGFRIVHDGGQLLPKAGGFTYGRIGFEDETPIQTTRIKSVGTDIITTDSGRRYVIADYNGDAAADLKALRANIRNQKKNPAAVLAS</sequence>
<dbReference type="AlphaFoldDB" id="A0A1D3K8C4"/>
<gene>
    <name evidence="1" type="ORF">PVE_R2G0404</name>
</gene>
<dbReference type="EMBL" id="LT599584">
    <property type="protein sequence ID" value="SBW84431.1"/>
    <property type="molecule type" value="Genomic_DNA"/>
</dbReference>
<protein>
    <submittedName>
        <fullName evidence="1">Uncharacterized protein</fullName>
    </submittedName>
</protein>
<name>A0A1D3K8C4_PSEVE</name>
<evidence type="ECO:0000313" key="2">
    <source>
        <dbReference type="Proteomes" id="UP000245431"/>
    </source>
</evidence>